<dbReference type="OrthoDB" id="350868at2"/>
<gene>
    <name evidence="1" type="ORF">SAMN02983004_01094</name>
</gene>
<dbReference type="InterPro" id="IPR004884">
    <property type="entry name" value="DUF261"/>
</dbReference>
<name>A0A1G4QF43_BORJA</name>
<evidence type="ECO:0000313" key="1">
    <source>
        <dbReference type="EMBL" id="SCW43273.1"/>
    </source>
</evidence>
<dbReference type="AlphaFoldDB" id="A0A1G4QF43"/>
<dbReference type="Proteomes" id="UP000199262">
    <property type="component" value="Unassembled WGS sequence"/>
</dbReference>
<keyword evidence="2" id="KW-1185">Reference proteome</keyword>
<organism evidence="1 2">
    <name type="scientific">Borreliella japonica</name>
    <name type="common">Borrelia japonica</name>
    <dbReference type="NCBI Taxonomy" id="34095"/>
    <lineage>
        <taxon>Bacteria</taxon>
        <taxon>Pseudomonadati</taxon>
        <taxon>Spirochaetota</taxon>
        <taxon>Spirochaetia</taxon>
        <taxon>Spirochaetales</taxon>
        <taxon>Borreliaceae</taxon>
        <taxon>Borreliella</taxon>
    </lineage>
</organism>
<protein>
    <submittedName>
        <fullName evidence="1">Uncharacterized protein</fullName>
    </submittedName>
</protein>
<proteinExistence type="predicted"/>
<sequence>MNNKMFLGIYNFFYNLLKEYFLKKYKSELLESTQHYKNLEKVTFTEVEIHRLAVPLQMRFKEQNEIISKFGCYFLCILFVGLVVKEIKNGVEKCFDCFEIDLLFKGLVSKGCLRGDNAFVNSPNAIFANLGIDEDIYFDEKHYPSSYVPLESDILIAKYKDESSSFYHFVIVANDKKTVIWDSLGNSKAVSSGYIDSLRVFKIQNKEIVKRVKNRLEFYSAKFRNNLEVA</sequence>
<dbReference type="EMBL" id="FMTE01000019">
    <property type="protein sequence ID" value="SCW43273.1"/>
    <property type="molecule type" value="Genomic_DNA"/>
</dbReference>
<evidence type="ECO:0000313" key="2">
    <source>
        <dbReference type="Proteomes" id="UP000199262"/>
    </source>
</evidence>
<accession>A0A1G4QF43</accession>
<dbReference type="Pfam" id="PF03196">
    <property type="entry name" value="DUF261"/>
    <property type="match status" value="1"/>
</dbReference>
<reference evidence="2" key="1">
    <citation type="submission" date="2016-10" db="EMBL/GenBank/DDBJ databases">
        <authorList>
            <person name="Varghese N."/>
            <person name="Submissions S."/>
        </authorList>
    </citation>
    <scope>NUCLEOTIDE SEQUENCE [LARGE SCALE GENOMIC DNA]</scope>
    <source>
        <strain evidence="2">ATCC 51557</strain>
    </source>
</reference>
<dbReference type="RefSeq" id="WP_091973887.1">
    <property type="nucleotide sequence ID" value="NZ_CP179496.1"/>
</dbReference>